<name>A0A8E2F323_9PEZI</name>
<feature type="transmembrane region" description="Helical" evidence="7">
    <location>
        <begin position="34"/>
        <end position="55"/>
    </location>
</feature>
<feature type="transmembrane region" description="Helical" evidence="7">
    <location>
        <begin position="261"/>
        <end position="284"/>
    </location>
</feature>
<evidence type="ECO:0000256" key="3">
    <source>
        <dbReference type="ARBA" id="ARBA00022989"/>
    </source>
</evidence>
<proteinExistence type="predicted"/>
<evidence type="ECO:0000256" key="5">
    <source>
        <dbReference type="PROSITE-ProRule" id="PRU00205"/>
    </source>
</evidence>
<feature type="region of interest" description="Disordered" evidence="6">
    <location>
        <begin position="302"/>
        <end position="323"/>
    </location>
</feature>
<dbReference type="PROSITE" id="PS50922">
    <property type="entry name" value="TLC"/>
    <property type="match status" value="1"/>
</dbReference>
<evidence type="ECO:0000313" key="9">
    <source>
        <dbReference type="EMBL" id="OCL09642.1"/>
    </source>
</evidence>
<dbReference type="EMBL" id="KV749385">
    <property type="protein sequence ID" value="OCL09642.1"/>
    <property type="molecule type" value="Genomic_DNA"/>
</dbReference>
<evidence type="ECO:0000256" key="7">
    <source>
        <dbReference type="SAM" id="Phobius"/>
    </source>
</evidence>
<dbReference type="Pfam" id="PF03798">
    <property type="entry name" value="TRAM_LAG1_CLN8"/>
    <property type="match status" value="1"/>
</dbReference>
<evidence type="ECO:0000256" key="4">
    <source>
        <dbReference type="ARBA" id="ARBA00023136"/>
    </source>
</evidence>
<feature type="transmembrane region" description="Helical" evidence="7">
    <location>
        <begin position="197"/>
        <end position="217"/>
    </location>
</feature>
<dbReference type="InterPro" id="IPR006634">
    <property type="entry name" value="TLC-dom"/>
</dbReference>
<comment type="subcellular location">
    <subcellularLocation>
        <location evidence="1">Membrane</location>
        <topology evidence="1">Multi-pass membrane protein</topology>
    </subcellularLocation>
</comment>
<dbReference type="OrthoDB" id="10266980at2759"/>
<dbReference type="GO" id="GO:0005783">
    <property type="term" value="C:endoplasmic reticulum"/>
    <property type="evidence" value="ECO:0007669"/>
    <property type="project" value="TreeGrafter"/>
</dbReference>
<feature type="transmembrane region" description="Helical" evidence="7">
    <location>
        <begin position="114"/>
        <end position="136"/>
    </location>
</feature>
<dbReference type="PANTHER" id="PTHR13439">
    <property type="entry name" value="CT120 PROTEIN"/>
    <property type="match status" value="1"/>
</dbReference>
<dbReference type="InterPro" id="IPR050846">
    <property type="entry name" value="TLCD"/>
</dbReference>
<sequence>MQDPIPPAVWVREFFEPVGRLCNLPALPNHAHQILISLLFYTCAYKIAPSLFSWLFPSRYGSLNKAKRHECHVDAVSLTQSTINSLMAVVMLYFDTDRKDISWVERVWGFNEGNGLVMAISLGYFIWHFVMMALHVHHYGRMMLLHGFAACFVVLYAYRPLLIHYGPIFLVYEFSNPFLNLHRFFEKFGKHGTQLQLINGIILIVVFFFCRIVWGTYHVSWLYRDMWAAVRITDENLAAYQRTLAASQGHGSSIIYVPQRIPAYFAVVHLGCNTTLLLLCYYWFCLILRKAASTLFPTAKNHKEGGSAEKPSVVMTRDGRRSD</sequence>
<dbReference type="AlphaFoldDB" id="A0A8E2F323"/>
<dbReference type="SMART" id="SM00724">
    <property type="entry name" value="TLC"/>
    <property type="match status" value="1"/>
</dbReference>
<dbReference type="GO" id="GO:0016020">
    <property type="term" value="C:membrane"/>
    <property type="evidence" value="ECO:0007669"/>
    <property type="project" value="UniProtKB-SubCell"/>
</dbReference>
<protein>
    <recommendedName>
        <fullName evidence="8">TLC domain-containing protein</fullName>
    </recommendedName>
</protein>
<dbReference type="Proteomes" id="UP000250140">
    <property type="component" value="Unassembled WGS sequence"/>
</dbReference>
<feature type="domain" description="TLC" evidence="8">
    <location>
        <begin position="66"/>
        <end position="296"/>
    </location>
</feature>
<evidence type="ECO:0000256" key="6">
    <source>
        <dbReference type="SAM" id="MobiDB-lite"/>
    </source>
</evidence>
<dbReference type="PANTHER" id="PTHR13439:SF0">
    <property type="entry name" value="TOPOISOMERASE I DAMAGE AFFECTED PROTEIN 4"/>
    <property type="match status" value="1"/>
</dbReference>
<gene>
    <name evidence="9" type="ORF">AOQ84DRAFT_388040</name>
</gene>
<keyword evidence="3 7" id="KW-1133">Transmembrane helix</keyword>
<dbReference type="GO" id="GO:0055088">
    <property type="term" value="P:lipid homeostasis"/>
    <property type="evidence" value="ECO:0007669"/>
    <property type="project" value="TreeGrafter"/>
</dbReference>
<keyword evidence="4 5" id="KW-0472">Membrane</keyword>
<evidence type="ECO:0000256" key="1">
    <source>
        <dbReference type="ARBA" id="ARBA00004141"/>
    </source>
</evidence>
<evidence type="ECO:0000259" key="8">
    <source>
        <dbReference type="PROSITE" id="PS50922"/>
    </source>
</evidence>
<evidence type="ECO:0000313" key="10">
    <source>
        <dbReference type="Proteomes" id="UP000250140"/>
    </source>
</evidence>
<accession>A0A8E2F323</accession>
<evidence type="ECO:0000256" key="2">
    <source>
        <dbReference type="ARBA" id="ARBA00022692"/>
    </source>
</evidence>
<organism evidence="9 10">
    <name type="scientific">Glonium stellatum</name>
    <dbReference type="NCBI Taxonomy" id="574774"/>
    <lineage>
        <taxon>Eukaryota</taxon>
        <taxon>Fungi</taxon>
        <taxon>Dikarya</taxon>
        <taxon>Ascomycota</taxon>
        <taxon>Pezizomycotina</taxon>
        <taxon>Dothideomycetes</taxon>
        <taxon>Pleosporomycetidae</taxon>
        <taxon>Gloniales</taxon>
        <taxon>Gloniaceae</taxon>
        <taxon>Glonium</taxon>
    </lineage>
</organism>
<keyword evidence="10" id="KW-1185">Reference proteome</keyword>
<reference evidence="9 10" key="1">
    <citation type="journal article" date="2016" name="Nat. Commun.">
        <title>Ectomycorrhizal ecology is imprinted in the genome of the dominant symbiotic fungus Cenococcum geophilum.</title>
        <authorList>
            <consortium name="DOE Joint Genome Institute"/>
            <person name="Peter M."/>
            <person name="Kohler A."/>
            <person name="Ohm R.A."/>
            <person name="Kuo A."/>
            <person name="Krutzmann J."/>
            <person name="Morin E."/>
            <person name="Arend M."/>
            <person name="Barry K.W."/>
            <person name="Binder M."/>
            <person name="Choi C."/>
            <person name="Clum A."/>
            <person name="Copeland A."/>
            <person name="Grisel N."/>
            <person name="Haridas S."/>
            <person name="Kipfer T."/>
            <person name="LaButti K."/>
            <person name="Lindquist E."/>
            <person name="Lipzen A."/>
            <person name="Maire R."/>
            <person name="Meier B."/>
            <person name="Mihaltcheva S."/>
            <person name="Molinier V."/>
            <person name="Murat C."/>
            <person name="Poggeler S."/>
            <person name="Quandt C.A."/>
            <person name="Sperisen C."/>
            <person name="Tritt A."/>
            <person name="Tisserant E."/>
            <person name="Crous P.W."/>
            <person name="Henrissat B."/>
            <person name="Nehls U."/>
            <person name="Egli S."/>
            <person name="Spatafora J.W."/>
            <person name="Grigoriev I.V."/>
            <person name="Martin F.M."/>
        </authorList>
    </citation>
    <scope>NUCLEOTIDE SEQUENCE [LARGE SCALE GENOMIC DNA]</scope>
    <source>
        <strain evidence="9 10">CBS 207.34</strain>
    </source>
</reference>
<keyword evidence="2 5" id="KW-0812">Transmembrane</keyword>